<dbReference type="PANTHER" id="PTHR12106:SF10">
    <property type="entry name" value="VPS10 DOMAIN-CONTAINING RECEPTOR SORCS3"/>
    <property type="match status" value="1"/>
</dbReference>
<reference evidence="3" key="1">
    <citation type="submission" date="2021-09" db="EMBL/GenBank/DDBJ databases">
        <title>The genome of Mauremys mutica provides insights into the evolution of semi-aquatic lifestyle.</title>
        <authorList>
            <person name="Gong S."/>
            <person name="Gao Y."/>
        </authorList>
    </citation>
    <scope>NUCLEOTIDE SEQUENCE</scope>
    <source>
        <strain evidence="3">MM-2020</strain>
        <tissue evidence="3">Muscle</tissue>
    </source>
</reference>
<feature type="compositionally biased region" description="Low complexity" evidence="1">
    <location>
        <begin position="121"/>
        <end position="131"/>
    </location>
</feature>
<dbReference type="InterPro" id="IPR050310">
    <property type="entry name" value="VPS10-sortilin"/>
</dbReference>
<keyword evidence="2" id="KW-0732">Signal</keyword>
<dbReference type="AlphaFoldDB" id="A0A9D4AML2"/>
<organism evidence="3 4">
    <name type="scientific">Mauremys mutica</name>
    <name type="common">yellowpond turtle</name>
    <dbReference type="NCBI Taxonomy" id="74926"/>
    <lineage>
        <taxon>Eukaryota</taxon>
        <taxon>Metazoa</taxon>
        <taxon>Chordata</taxon>
        <taxon>Craniata</taxon>
        <taxon>Vertebrata</taxon>
        <taxon>Euteleostomi</taxon>
        <taxon>Archelosauria</taxon>
        <taxon>Testudinata</taxon>
        <taxon>Testudines</taxon>
        <taxon>Cryptodira</taxon>
        <taxon>Durocryptodira</taxon>
        <taxon>Testudinoidea</taxon>
        <taxon>Geoemydidae</taxon>
        <taxon>Geoemydinae</taxon>
        <taxon>Mauremys</taxon>
    </lineage>
</organism>
<dbReference type="Proteomes" id="UP000827986">
    <property type="component" value="Unassembled WGS sequence"/>
</dbReference>
<accession>A0A9D4AML2</accession>
<comment type="caution">
    <text evidence="3">The sequence shown here is derived from an EMBL/GenBank/DDBJ whole genome shotgun (WGS) entry which is preliminary data.</text>
</comment>
<feature type="non-terminal residue" evidence="3">
    <location>
        <position position="1"/>
    </location>
</feature>
<protein>
    <submittedName>
        <fullName evidence="3">Uncharacterized protein</fullName>
    </submittedName>
</protein>
<gene>
    <name evidence="3" type="ORF">KIL84_002940</name>
</gene>
<dbReference type="GO" id="GO:0098839">
    <property type="term" value="C:postsynaptic density membrane"/>
    <property type="evidence" value="ECO:0007669"/>
    <property type="project" value="TreeGrafter"/>
</dbReference>
<feature type="compositionally biased region" description="Low complexity" evidence="1">
    <location>
        <begin position="204"/>
        <end position="213"/>
    </location>
</feature>
<dbReference type="EMBL" id="JAHDVG010000486">
    <property type="protein sequence ID" value="KAH1167457.1"/>
    <property type="molecule type" value="Genomic_DNA"/>
</dbReference>
<keyword evidence="4" id="KW-1185">Reference proteome</keyword>
<name>A0A9D4AML2_9SAUR</name>
<feature type="region of interest" description="Disordered" evidence="1">
    <location>
        <begin position="42"/>
        <end position="69"/>
    </location>
</feature>
<evidence type="ECO:0000313" key="4">
    <source>
        <dbReference type="Proteomes" id="UP000827986"/>
    </source>
</evidence>
<feature type="chain" id="PRO_5038671043" evidence="2">
    <location>
        <begin position="32"/>
        <end position="301"/>
    </location>
</feature>
<feature type="signal peptide" evidence="2">
    <location>
        <begin position="1"/>
        <end position="31"/>
    </location>
</feature>
<evidence type="ECO:0000256" key="2">
    <source>
        <dbReference type="SAM" id="SignalP"/>
    </source>
</evidence>
<evidence type="ECO:0000313" key="3">
    <source>
        <dbReference type="EMBL" id="KAH1167457.1"/>
    </source>
</evidence>
<feature type="compositionally biased region" description="Low complexity" evidence="1">
    <location>
        <begin position="42"/>
        <end position="57"/>
    </location>
</feature>
<evidence type="ECO:0000256" key="1">
    <source>
        <dbReference type="SAM" id="MobiDB-lite"/>
    </source>
</evidence>
<feature type="region of interest" description="Disordered" evidence="1">
    <location>
        <begin position="118"/>
        <end position="242"/>
    </location>
</feature>
<dbReference type="PANTHER" id="PTHR12106">
    <property type="entry name" value="SORTILIN RELATED"/>
    <property type="match status" value="1"/>
</dbReference>
<sequence length="301" mass="31478">MERGTGWYPACYIALLAWTWLLLSLWCFTGAEITCRSCSSSSSAPSSSSWRVKQQQQEPPPPPPRGLLRWPGSREVGLAREGALQEEQPGGGWGLGDQDEEEAALVVVLEEDRGWGRVQPAAGAAEGPGAARRSRAKGDGWAGEAHGNPPSGQRLGMAKRSGAAAASGREETPLPPGGAQEAAGSVGKGTSPHPLLPRARRSSGAPQHFAPGHGPAGGGSPWADGPKVTRTQARGSKEEGKVAKLRGGEELKLTSTTCALSGDSAHNQAMVHWSGHNSSVILILTKLYDFNLGSVTESSLW</sequence>
<proteinExistence type="predicted"/>